<evidence type="ECO:0000256" key="2">
    <source>
        <dbReference type="SAM" id="Phobius"/>
    </source>
</evidence>
<evidence type="ECO:0000313" key="3">
    <source>
        <dbReference type="EMBL" id="GAA3893279.1"/>
    </source>
</evidence>
<sequence>MQWTNESDAPYGADPYGADPYRGAGYGYGYGDEYGGSTVDTAPAASGPVEWAHAAQPAGYADTAGPNPSTAWPHLYVLTPDAPAAEPGPDTAGWDTGPGDVLTVPPPPDNDTPDLPAPGPDTAKDDSTRPVFVDSSGRRQRRVLRAARLLVIPAGGYVALLISTVLGGPTLNAPFVPQQDSTHPRTPPATTPDTPAGAGHTAGSATSAAQQANSRPTPTQKTSGSADRPATSAATPEPTTSTPAALESSSSAPTAAPIPTRTSKGRAIGSSHKPVK</sequence>
<comment type="caution">
    <text evidence="3">The sequence shown here is derived from an EMBL/GenBank/DDBJ whole genome shotgun (WGS) entry which is preliminary data.</text>
</comment>
<evidence type="ECO:0000313" key="4">
    <source>
        <dbReference type="Proteomes" id="UP001501563"/>
    </source>
</evidence>
<dbReference type="Proteomes" id="UP001501563">
    <property type="component" value="Unassembled WGS sequence"/>
</dbReference>
<organism evidence="3 4">
    <name type="scientific">Streptomyces lannensis</name>
    <dbReference type="NCBI Taxonomy" id="766498"/>
    <lineage>
        <taxon>Bacteria</taxon>
        <taxon>Bacillati</taxon>
        <taxon>Actinomycetota</taxon>
        <taxon>Actinomycetes</taxon>
        <taxon>Kitasatosporales</taxon>
        <taxon>Streptomycetaceae</taxon>
        <taxon>Streptomyces</taxon>
    </lineage>
</organism>
<reference evidence="4" key="1">
    <citation type="journal article" date="2019" name="Int. J. Syst. Evol. Microbiol.">
        <title>The Global Catalogue of Microorganisms (GCM) 10K type strain sequencing project: providing services to taxonomists for standard genome sequencing and annotation.</title>
        <authorList>
            <consortium name="The Broad Institute Genomics Platform"/>
            <consortium name="The Broad Institute Genome Sequencing Center for Infectious Disease"/>
            <person name="Wu L."/>
            <person name="Ma J."/>
        </authorList>
    </citation>
    <scope>NUCLEOTIDE SEQUENCE [LARGE SCALE GENOMIC DNA]</scope>
    <source>
        <strain evidence="4">JCM 16578</strain>
    </source>
</reference>
<keyword evidence="2" id="KW-0812">Transmembrane</keyword>
<dbReference type="EMBL" id="BAAAZA010000030">
    <property type="protein sequence ID" value="GAA3893279.1"/>
    <property type="molecule type" value="Genomic_DNA"/>
</dbReference>
<feature type="region of interest" description="Disordered" evidence="1">
    <location>
        <begin position="80"/>
        <end position="137"/>
    </location>
</feature>
<feature type="compositionally biased region" description="Low complexity" evidence="1">
    <location>
        <begin position="229"/>
        <end position="260"/>
    </location>
</feature>
<feature type="transmembrane region" description="Helical" evidence="2">
    <location>
        <begin position="146"/>
        <end position="168"/>
    </location>
</feature>
<feature type="compositionally biased region" description="Low complexity" evidence="1">
    <location>
        <begin position="191"/>
        <end position="212"/>
    </location>
</feature>
<name>A0ABP7L3J1_9ACTN</name>
<protein>
    <submittedName>
        <fullName evidence="3">Uncharacterized protein</fullName>
    </submittedName>
</protein>
<feature type="compositionally biased region" description="Pro residues" evidence="1">
    <location>
        <begin position="104"/>
        <end position="119"/>
    </location>
</feature>
<keyword evidence="4" id="KW-1185">Reference proteome</keyword>
<keyword evidence="2" id="KW-0472">Membrane</keyword>
<gene>
    <name evidence="3" type="ORF">GCM10022207_71450</name>
</gene>
<feature type="compositionally biased region" description="Polar residues" evidence="1">
    <location>
        <begin position="213"/>
        <end position="225"/>
    </location>
</feature>
<feature type="region of interest" description="Disordered" evidence="1">
    <location>
        <begin position="174"/>
        <end position="276"/>
    </location>
</feature>
<proteinExistence type="predicted"/>
<accession>A0ABP7L3J1</accession>
<dbReference type="RefSeq" id="WP_345553291.1">
    <property type="nucleotide sequence ID" value="NZ_BAAAZA010000030.1"/>
</dbReference>
<keyword evidence="2" id="KW-1133">Transmembrane helix</keyword>
<evidence type="ECO:0000256" key="1">
    <source>
        <dbReference type="SAM" id="MobiDB-lite"/>
    </source>
</evidence>